<evidence type="ECO:0000313" key="2">
    <source>
        <dbReference type="EMBL" id="KIW62566.1"/>
    </source>
</evidence>
<feature type="compositionally biased region" description="Polar residues" evidence="1">
    <location>
        <begin position="26"/>
        <end position="102"/>
    </location>
</feature>
<feature type="region of interest" description="Disordered" evidence="1">
    <location>
        <begin position="1263"/>
        <end position="1299"/>
    </location>
</feature>
<feature type="region of interest" description="Disordered" evidence="1">
    <location>
        <begin position="424"/>
        <end position="462"/>
    </location>
</feature>
<sequence length="1404" mass="155855">MGANTSKIGTGLAFLPGEVEAPSTRPIGQQQPSPSALSNNPPTQVSRISARNGSLQIVSTPPVQGSPRVSSTARGHGSTRATIPESRQQSMNTASLPPNQASAPAPSLLRESSASKLSTHTRPLPPVESRETVRSQAARITRWAIIDGSSEIYESCQIGDSAQLQSDVDSLARLESGTKVSDLDTRLAPKETHIVPNIINSSPSADSLASHSDIPFKFSVLPLVQTSAPSDTVPVVPCQNPPTTSVNVPVTKPKKKRRLIPTARAVEIATGDVNNTGNYPKTQSKDKSQTSIDVKKSEYGFVNLFPDGFDLSPEEEWLLPDPHPGSCLYQDLDHEDKDYWSQILNAAKPVDGESLEEQEQRRLKLLERFHDLSASVRSAQAQKPSPTELSVEDLLLKQAREYMLKEQEAGAERSRRLREKALRRRGLLAVPSSSSSSEQDKTFSDGQAEDSSASDLFSDNDGDVQMEDLLDLAQEYATKDLKAVQPKAQDTVKTIHRKTNLAGPNALSREAAEQFRTQSRHLSGCNHKPCAPASRSQPLSGAISGSHLSPHGLALAERAQRLREAKKRSPAGSVDAGTRAKDLTLGDGSTRCDVGSSRPLPNLASSLSQLARERQEKKPGAGPRNRSLIDRISNTRNIDEDYDEEGDEVATKGRSEGTTTTRSRPLSGFELLAAKKKAQDDHNDDNQCIDEITGVPYRPNDISVSGLQMLAAKKAALEGDTLNPERPTFAPTASRTSATKYLTLPKNFNQLAETEKEVILQHEIAKEKKRDLDIIGSVFWESAQLLCFPNRELTDRTMQTETEELHDIGGFIGLVIDQNKCGKVKRKRIQDIRDNIKRRIEKAARYAPEPTEATILKEMKRTFRPEHVDFVHNELPKVQKLIDHWGDLRRSGRGSRKTTRKRDSQKVTSRKQVRFADEEESAAVYSFPSQSSKPPKPQKALKGSGCATENRRQAQHDHQDRLEAKLRAQLKLFETADADEIADIQTQVAETQAEIERIYRDGESDSEEEDGAEFVFGAGLDVKKSRLGQDINEINSLKDARQKESGLHTPQWEDQGHQAPGQSKLRQSFDPELLRQMQLNRAKQLAQVADPSIVEDKATAVALDSDTDDETAASSDDEDEDDDRRVCKYIVWGAHRGFANYEDADHYRITATYDKDRAEKKVREHIISVQGQLPPGTVFDAGNWSCNTVYQDGLLEQHLMLGADVDYEARVWIEKELVRLGEKRFKQAKRRHAVIERFTYKVYWEKTVTPVLAEGGEVAERVTENSAMERQSDGYDELFGSSASPEPSREEPETRSRDAVVTEISRDEIEARTFSCAVYANRDAKDVFLAWYYTFLSGFANEGYRRQEDESMEQTLEALGDWGLFDRSETLRREEAGGADGATGKVDEKFRVWVKKIAVKGPGN</sequence>
<organism evidence="2 3">
    <name type="scientific">Phialophora macrospora</name>
    <dbReference type="NCBI Taxonomy" id="1851006"/>
    <lineage>
        <taxon>Eukaryota</taxon>
        <taxon>Fungi</taxon>
        <taxon>Dikarya</taxon>
        <taxon>Ascomycota</taxon>
        <taxon>Pezizomycotina</taxon>
        <taxon>Eurotiomycetes</taxon>
        <taxon>Chaetothyriomycetidae</taxon>
        <taxon>Chaetothyriales</taxon>
        <taxon>Herpotrichiellaceae</taxon>
        <taxon>Phialophora</taxon>
    </lineage>
</organism>
<accession>A0A0D2CC09</accession>
<dbReference type="Proteomes" id="UP000054266">
    <property type="component" value="Unassembled WGS sequence"/>
</dbReference>
<dbReference type="HOGENOM" id="CLU_006428_0_0_1"/>
<feature type="region of interest" description="Disordered" evidence="1">
    <location>
        <begin position="1100"/>
        <end position="1120"/>
    </location>
</feature>
<feature type="region of interest" description="Disordered" evidence="1">
    <location>
        <begin position="272"/>
        <end position="291"/>
    </location>
</feature>
<gene>
    <name evidence="2" type="ORF">PV04_10728</name>
</gene>
<feature type="region of interest" description="Disordered" evidence="1">
    <location>
        <begin position="234"/>
        <end position="254"/>
    </location>
</feature>
<name>A0A0D2CC09_9EURO</name>
<feature type="compositionally biased region" description="Basic and acidic residues" evidence="1">
    <location>
        <begin position="1287"/>
        <end position="1299"/>
    </location>
</feature>
<feature type="region of interest" description="Disordered" evidence="1">
    <location>
        <begin position="483"/>
        <end position="548"/>
    </location>
</feature>
<dbReference type="EMBL" id="KN846963">
    <property type="protein sequence ID" value="KIW62566.1"/>
    <property type="molecule type" value="Genomic_DNA"/>
</dbReference>
<evidence type="ECO:0000313" key="3">
    <source>
        <dbReference type="Proteomes" id="UP000054266"/>
    </source>
</evidence>
<feature type="region of interest" description="Disordered" evidence="1">
    <location>
        <begin position="1"/>
        <end position="133"/>
    </location>
</feature>
<reference evidence="2 3" key="1">
    <citation type="submission" date="2015-01" db="EMBL/GenBank/DDBJ databases">
        <title>The Genome Sequence of Capronia semiimmersa CBS27337.</title>
        <authorList>
            <consortium name="The Broad Institute Genomics Platform"/>
            <person name="Cuomo C."/>
            <person name="de Hoog S."/>
            <person name="Gorbushina A."/>
            <person name="Stielow B."/>
            <person name="Teixiera M."/>
            <person name="Abouelleil A."/>
            <person name="Chapman S.B."/>
            <person name="Priest M."/>
            <person name="Young S.K."/>
            <person name="Wortman J."/>
            <person name="Nusbaum C."/>
            <person name="Birren B."/>
        </authorList>
    </citation>
    <scope>NUCLEOTIDE SEQUENCE [LARGE SCALE GENOMIC DNA]</scope>
    <source>
        <strain evidence="2 3">CBS 27337</strain>
    </source>
</reference>
<keyword evidence="3" id="KW-1185">Reference proteome</keyword>
<feature type="region of interest" description="Disordered" evidence="1">
    <location>
        <begin position="1039"/>
        <end position="1064"/>
    </location>
</feature>
<feature type="region of interest" description="Disordered" evidence="1">
    <location>
        <begin position="562"/>
        <end position="663"/>
    </location>
</feature>
<feature type="region of interest" description="Disordered" evidence="1">
    <location>
        <begin position="886"/>
        <end position="958"/>
    </location>
</feature>
<feature type="compositionally biased region" description="Acidic residues" evidence="1">
    <location>
        <begin position="1105"/>
        <end position="1120"/>
    </location>
</feature>
<evidence type="ECO:0000256" key="1">
    <source>
        <dbReference type="SAM" id="MobiDB-lite"/>
    </source>
</evidence>
<proteinExistence type="predicted"/>
<feature type="compositionally biased region" description="Polar residues" evidence="1">
    <location>
        <begin position="272"/>
        <end position="282"/>
    </location>
</feature>
<feature type="compositionally biased region" description="Basic and acidic residues" evidence="1">
    <location>
        <begin position="949"/>
        <end position="958"/>
    </location>
</feature>
<protein>
    <submittedName>
        <fullName evidence="2">Uncharacterized protein</fullName>
    </submittedName>
</protein>
<feature type="compositionally biased region" description="Basic residues" evidence="1">
    <location>
        <begin position="891"/>
        <end position="900"/>
    </location>
</feature>
<feature type="compositionally biased region" description="Polar residues" evidence="1">
    <location>
        <begin position="110"/>
        <end position="121"/>
    </location>
</feature>